<comment type="caution">
    <text evidence="2">The sequence shown here is derived from an EMBL/GenBank/DDBJ whole genome shotgun (WGS) entry which is preliminary data.</text>
</comment>
<evidence type="ECO:0000313" key="2">
    <source>
        <dbReference type="EMBL" id="PAV73064.1"/>
    </source>
</evidence>
<feature type="region of interest" description="Disordered" evidence="1">
    <location>
        <begin position="80"/>
        <end position="107"/>
    </location>
</feature>
<feature type="region of interest" description="Disordered" evidence="1">
    <location>
        <begin position="1"/>
        <end position="36"/>
    </location>
</feature>
<reference evidence="2 3" key="1">
    <citation type="journal article" date="2017" name="Curr. Biol.">
        <title>Genome architecture and evolution of a unichromosomal asexual nematode.</title>
        <authorList>
            <person name="Fradin H."/>
            <person name="Zegar C."/>
            <person name="Gutwein M."/>
            <person name="Lucas J."/>
            <person name="Kovtun M."/>
            <person name="Corcoran D."/>
            <person name="Baugh L.R."/>
            <person name="Kiontke K."/>
            <person name="Gunsalus K."/>
            <person name="Fitch D.H."/>
            <person name="Piano F."/>
        </authorList>
    </citation>
    <scope>NUCLEOTIDE SEQUENCE [LARGE SCALE GENOMIC DNA]</scope>
    <source>
        <strain evidence="2">PF1309</strain>
    </source>
</reference>
<feature type="compositionally biased region" description="Polar residues" evidence="1">
    <location>
        <begin position="1"/>
        <end position="23"/>
    </location>
</feature>
<protein>
    <submittedName>
        <fullName evidence="2">Uncharacterized protein</fullName>
    </submittedName>
</protein>
<evidence type="ECO:0000256" key="1">
    <source>
        <dbReference type="SAM" id="MobiDB-lite"/>
    </source>
</evidence>
<dbReference type="Proteomes" id="UP000218231">
    <property type="component" value="Unassembled WGS sequence"/>
</dbReference>
<dbReference type="AlphaFoldDB" id="A0A2A2KGF0"/>
<evidence type="ECO:0000313" key="3">
    <source>
        <dbReference type="Proteomes" id="UP000218231"/>
    </source>
</evidence>
<organism evidence="2 3">
    <name type="scientific">Diploscapter pachys</name>
    <dbReference type="NCBI Taxonomy" id="2018661"/>
    <lineage>
        <taxon>Eukaryota</taxon>
        <taxon>Metazoa</taxon>
        <taxon>Ecdysozoa</taxon>
        <taxon>Nematoda</taxon>
        <taxon>Chromadorea</taxon>
        <taxon>Rhabditida</taxon>
        <taxon>Rhabditina</taxon>
        <taxon>Rhabditomorpha</taxon>
        <taxon>Rhabditoidea</taxon>
        <taxon>Rhabditidae</taxon>
        <taxon>Diploscapter</taxon>
    </lineage>
</organism>
<accession>A0A2A2KGF0</accession>
<dbReference type="EMBL" id="LIAE01008668">
    <property type="protein sequence ID" value="PAV73064.1"/>
    <property type="molecule type" value="Genomic_DNA"/>
</dbReference>
<name>A0A2A2KGF0_9BILA</name>
<keyword evidence="3" id="KW-1185">Reference proteome</keyword>
<gene>
    <name evidence="2" type="ORF">WR25_07323</name>
</gene>
<proteinExistence type="predicted"/>
<sequence>MARVPRSSTTSKLPPGGRSTTSVRWPREVETTKRPRPSIRAARFSLGSVVALEKTLALGIHLRAFTLFHLLQGNVDADCKQQPRAGKRRKRGQQPGTVEKLTHRSEEGGHAWHPVEYQRYSNGFKAWRSRWACELARLRAKRPKRSGQRLRLSTCNIAAVCASGVPSNSRGRKRIWKAAITCRVATSRSPVWSMA</sequence>